<dbReference type="Gene3D" id="3.30.565.10">
    <property type="entry name" value="Histidine kinase-like ATPase, C-terminal domain"/>
    <property type="match status" value="1"/>
</dbReference>
<evidence type="ECO:0000259" key="8">
    <source>
        <dbReference type="PROSITE" id="PS50113"/>
    </source>
</evidence>
<feature type="domain" description="Histidine kinase" evidence="6">
    <location>
        <begin position="284"/>
        <end position="498"/>
    </location>
</feature>
<dbReference type="InterPro" id="IPR036890">
    <property type="entry name" value="HATPase_C_sf"/>
</dbReference>
<dbReference type="NCBIfam" id="TIGR00229">
    <property type="entry name" value="sensory_box"/>
    <property type="match status" value="1"/>
</dbReference>
<dbReference type="Pfam" id="PF00512">
    <property type="entry name" value="HisKA"/>
    <property type="match status" value="1"/>
</dbReference>
<dbReference type="InterPro" id="IPR052162">
    <property type="entry name" value="Sensor_kinase/Photoreceptor"/>
</dbReference>
<dbReference type="GO" id="GO:0000155">
    <property type="term" value="F:phosphorelay sensor kinase activity"/>
    <property type="evidence" value="ECO:0007669"/>
    <property type="project" value="InterPro"/>
</dbReference>
<evidence type="ECO:0000259" key="7">
    <source>
        <dbReference type="PROSITE" id="PS50112"/>
    </source>
</evidence>
<dbReference type="Gene3D" id="1.10.287.130">
    <property type="match status" value="1"/>
</dbReference>
<dbReference type="PANTHER" id="PTHR43304">
    <property type="entry name" value="PHYTOCHROME-LIKE PROTEIN CPH1"/>
    <property type="match status" value="1"/>
</dbReference>
<evidence type="ECO:0000256" key="4">
    <source>
        <dbReference type="ARBA" id="ARBA00022679"/>
    </source>
</evidence>
<evidence type="ECO:0000313" key="9">
    <source>
        <dbReference type="EMBL" id="AEV31800.1"/>
    </source>
</evidence>
<dbReference type="EMBL" id="CP003156">
    <property type="protein sequence ID" value="AEV31800.1"/>
    <property type="molecule type" value="Genomic_DNA"/>
</dbReference>
<name>G8R250_OWEHD</name>
<dbReference type="PROSITE" id="PS50109">
    <property type="entry name" value="HIS_KIN"/>
    <property type="match status" value="1"/>
</dbReference>
<dbReference type="InterPro" id="IPR013655">
    <property type="entry name" value="PAS_fold_3"/>
</dbReference>
<dbReference type="Proteomes" id="UP000005631">
    <property type="component" value="Chromosome"/>
</dbReference>
<protein>
    <recommendedName>
        <fullName evidence="2">histidine kinase</fullName>
        <ecNumber evidence="2">2.7.13.3</ecNumber>
    </recommendedName>
</protein>
<sequence>MAQNTKYQEMSFNKVLTDPAYILNNNNEMIASHDTDGKYLFVNDTFLKITGYTKEELIGKNPYDFFHPDDKELIKKEGHLPAIGGKDSTLVEFRFIAKNQEYLWLQTQTQPINKNGEVIGLITSSRDVSSVIDLATTAEVSNMLFDQSSQMAVLGAWEVNVDPFKINWSKTVYDIHEVDYSVEPGLVKALDFFVGDDRTKVEKHFEELMNSGTPYDLEVRFKTAKGNLKWVRSIGKAQLRNGKVWKVYGVLQDVTNAVEDKIKLKELAQFLTRQKQQMEQFNQIVSHNLRSPIANLGVLLNYYDESEDEEERAQYIKFLKQSSDSLQDLLNDLVDTVKVLNDKEIPQEPISIETLITKVKRILALEISNAGATVSLDKVEWESIDYAPIYLESIMMNLVSNAIKYRSEDRAPEIKISAILNEEGEKILKVSDNGMGINMKRHGEKLFKLHTTFARNKSGKGLGLFMTKQQIEAMGGEVEVDSELGVGTTFHINLVKYRV</sequence>
<dbReference type="PROSITE" id="PS50112">
    <property type="entry name" value="PAS"/>
    <property type="match status" value="1"/>
</dbReference>
<reference evidence="9 10" key="1">
    <citation type="journal article" date="2012" name="Stand. Genomic Sci.">
        <title>Genome sequence of the orange-pigmented seawater bacterium Owenweeksia hongkongensis type strain (UST20020801(T)).</title>
        <authorList>
            <person name="Riedel T."/>
            <person name="Held B."/>
            <person name="Nolan M."/>
            <person name="Lucas S."/>
            <person name="Lapidus A."/>
            <person name="Tice H."/>
            <person name="Del Rio T.G."/>
            <person name="Cheng J.F."/>
            <person name="Han C."/>
            <person name="Tapia R."/>
            <person name="Goodwin L.A."/>
            <person name="Pitluck S."/>
            <person name="Liolios K."/>
            <person name="Mavromatis K."/>
            <person name="Pagani I."/>
            <person name="Ivanova N."/>
            <person name="Mikhailova N."/>
            <person name="Pati A."/>
            <person name="Chen A."/>
            <person name="Palaniappan K."/>
            <person name="Rohde M."/>
            <person name="Tindall B.J."/>
            <person name="Detter J.C."/>
            <person name="Goker M."/>
            <person name="Woyke T."/>
            <person name="Bristow J."/>
            <person name="Eisen J.A."/>
            <person name="Markowitz V."/>
            <person name="Hugenholtz P."/>
            <person name="Klenk H.P."/>
            <person name="Kyrpides N.C."/>
        </authorList>
    </citation>
    <scope>NUCLEOTIDE SEQUENCE</scope>
    <source>
        <strain evidence="10">DSM 17368 / JCM 12287 / NRRL B-23963</strain>
    </source>
</reference>
<dbReference type="SMART" id="SM00091">
    <property type="entry name" value="PAS"/>
    <property type="match status" value="1"/>
</dbReference>
<dbReference type="SUPFAM" id="SSF47384">
    <property type="entry name" value="Homodimeric domain of signal transducing histidine kinase"/>
    <property type="match status" value="1"/>
</dbReference>
<evidence type="ECO:0000256" key="2">
    <source>
        <dbReference type="ARBA" id="ARBA00012438"/>
    </source>
</evidence>
<dbReference type="eggNOG" id="COG3829">
    <property type="taxonomic scope" value="Bacteria"/>
</dbReference>
<dbReference type="PANTHER" id="PTHR43304:SF1">
    <property type="entry name" value="PAC DOMAIN-CONTAINING PROTEIN"/>
    <property type="match status" value="1"/>
</dbReference>
<dbReference type="HOGENOM" id="CLU_000445_114_71_10"/>
<evidence type="ECO:0000256" key="1">
    <source>
        <dbReference type="ARBA" id="ARBA00000085"/>
    </source>
</evidence>
<dbReference type="Pfam" id="PF02518">
    <property type="entry name" value="HATPase_c"/>
    <property type="match status" value="1"/>
</dbReference>
<dbReference type="PRINTS" id="PR00344">
    <property type="entry name" value="BCTRLSENSOR"/>
</dbReference>
<dbReference type="SUPFAM" id="SSF55785">
    <property type="entry name" value="PYP-like sensor domain (PAS domain)"/>
    <property type="match status" value="2"/>
</dbReference>
<dbReference type="CDD" id="cd00082">
    <property type="entry name" value="HisKA"/>
    <property type="match status" value="1"/>
</dbReference>
<keyword evidence="10" id="KW-1185">Reference proteome</keyword>
<feature type="domain" description="PAC" evidence="8">
    <location>
        <begin position="215"/>
        <end position="266"/>
    </location>
</feature>
<dbReference type="InterPro" id="IPR005467">
    <property type="entry name" value="His_kinase_dom"/>
</dbReference>
<evidence type="ECO:0000256" key="5">
    <source>
        <dbReference type="ARBA" id="ARBA00022777"/>
    </source>
</evidence>
<evidence type="ECO:0000256" key="3">
    <source>
        <dbReference type="ARBA" id="ARBA00022553"/>
    </source>
</evidence>
<accession>G8R250</accession>
<dbReference type="CDD" id="cd00130">
    <property type="entry name" value="PAS"/>
    <property type="match status" value="1"/>
</dbReference>
<dbReference type="InterPro" id="IPR003661">
    <property type="entry name" value="HisK_dim/P_dom"/>
</dbReference>
<dbReference type="SMART" id="SM00387">
    <property type="entry name" value="HATPase_c"/>
    <property type="match status" value="1"/>
</dbReference>
<dbReference type="PROSITE" id="PS50113">
    <property type="entry name" value="PAC"/>
    <property type="match status" value="1"/>
</dbReference>
<gene>
    <name evidence="9" type="ordered locus">Oweho_0787</name>
</gene>
<organism evidence="9 10">
    <name type="scientific">Owenweeksia hongkongensis (strain DSM 17368 / CIP 108786 / JCM 12287 / NRRL B-23963 / UST20020801)</name>
    <dbReference type="NCBI Taxonomy" id="926562"/>
    <lineage>
        <taxon>Bacteria</taxon>
        <taxon>Pseudomonadati</taxon>
        <taxon>Bacteroidota</taxon>
        <taxon>Flavobacteriia</taxon>
        <taxon>Flavobacteriales</taxon>
        <taxon>Owenweeksiaceae</taxon>
        <taxon>Owenweeksia</taxon>
    </lineage>
</organism>
<dbReference type="InterPro" id="IPR001610">
    <property type="entry name" value="PAC"/>
</dbReference>
<dbReference type="SMART" id="SM00086">
    <property type="entry name" value="PAC"/>
    <property type="match status" value="2"/>
</dbReference>
<keyword evidence="5" id="KW-0418">Kinase</keyword>
<evidence type="ECO:0000313" key="10">
    <source>
        <dbReference type="Proteomes" id="UP000005631"/>
    </source>
</evidence>
<dbReference type="SUPFAM" id="SSF55874">
    <property type="entry name" value="ATPase domain of HSP90 chaperone/DNA topoisomerase II/histidine kinase"/>
    <property type="match status" value="1"/>
</dbReference>
<dbReference type="InterPro" id="IPR035965">
    <property type="entry name" value="PAS-like_dom_sf"/>
</dbReference>
<dbReference type="InterPro" id="IPR004358">
    <property type="entry name" value="Sig_transdc_His_kin-like_C"/>
</dbReference>
<dbReference type="InterPro" id="IPR000014">
    <property type="entry name" value="PAS"/>
</dbReference>
<dbReference type="InterPro" id="IPR000700">
    <property type="entry name" value="PAS-assoc_C"/>
</dbReference>
<dbReference type="Gene3D" id="3.30.450.20">
    <property type="entry name" value="PAS domain"/>
    <property type="match status" value="2"/>
</dbReference>
<dbReference type="InterPro" id="IPR036097">
    <property type="entry name" value="HisK_dim/P_sf"/>
</dbReference>
<dbReference type="EC" id="2.7.13.3" evidence="2"/>
<dbReference type="AlphaFoldDB" id="G8R250"/>
<dbReference type="eggNOG" id="COG4251">
    <property type="taxonomic scope" value="Bacteria"/>
</dbReference>
<keyword evidence="4" id="KW-0808">Transferase</keyword>
<proteinExistence type="predicted"/>
<feature type="domain" description="PAS" evidence="7">
    <location>
        <begin position="22"/>
        <end position="76"/>
    </location>
</feature>
<dbReference type="SMART" id="SM00388">
    <property type="entry name" value="HisKA"/>
    <property type="match status" value="1"/>
</dbReference>
<keyword evidence="3" id="KW-0597">Phosphoprotein</keyword>
<dbReference type="Pfam" id="PF08447">
    <property type="entry name" value="PAS_3"/>
    <property type="match status" value="2"/>
</dbReference>
<dbReference type="KEGG" id="oho:Oweho_0787"/>
<comment type="catalytic activity">
    <reaction evidence="1">
        <text>ATP + protein L-histidine = ADP + protein N-phospho-L-histidine.</text>
        <dbReference type="EC" id="2.7.13.3"/>
    </reaction>
</comment>
<dbReference type="InterPro" id="IPR003594">
    <property type="entry name" value="HATPase_dom"/>
</dbReference>
<dbReference type="OrthoDB" id="5522855at2"/>
<dbReference type="STRING" id="926562.Oweho_0787"/>
<evidence type="ECO:0000259" key="6">
    <source>
        <dbReference type="PROSITE" id="PS50109"/>
    </source>
</evidence>